<gene>
    <name evidence="3" type="ORF">BEWA_048620</name>
</gene>
<accession>L1LAT7</accession>
<comment type="caution">
    <text evidence="3">The sequence shown here is derived from an EMBL/GenBank/DDBJ whole genome shotgun (WGS) entry which is preliminary data.</text>
</comment>
<dbReference type="RefSeq" id="XP_004831847.1">
    <property type="nucleotide sequence ID" value="XM_004831790.1"/>
</dbReference>
<proteinExistence type="predicted"/>
<sequence>MKFPHVFSLALIVVDGGVTLWEGKGEERCTGVSSKSVGDSVLLTLSVLPPGGKLGLRYYVKHNGEWRALNNGFNLARYEELQKAADAAKAAELEEEGDSDYDSDEEGDSEGDGDEEVEEVEEEELTETHVPHLYEASENGGTGE</sequence>
<dbReference type="VEuPathDB" id="PiroplasmaDB:BEWA_048620"/>
<evidence type="ECO:0000313" key="3">
    <source>
        <dbReference type="EMBL" id="EKX72395.1"/>
    </source>
</evidence>
<dbReference type="AlphaFoldDB" id="L1LAT7"/>
<keyword evidence="4" id="KW-1185">Reference proteome</keyword>
<feature type="chain" id="PRO_5003952198" evidence="2">
    <location>
        <begin position="20"/>
        <end position="144"/>
    </location>
</feature>
<dbReference type="EMBL" id="ACOU01000007">
    <property type="protein sequence ID" value="EKX72395.1"/>
    <property type="molecule type" value="Genomic_DNA"/>
</dbReference>
<evidence type="ECO:0000256" key="1">
    <source>
        <dbReference type="SAM" id="MobiDB-lite"/>
    </source>
</evidence>
<reference evidence="3 4" key="1">
    <citation type="journal article" date="2012" name="BMC Genomics">
        <title>Comparative genomic analysis and phylogenetic position of Theileria equi.</title>
        <authorList>
            <person name="Kappmeyer L.S."/>
            <person name="Thiagarajan M."/>
            <person name="Herndon D.R."/>
            <person name="Ramsay J.D."/>
            <person name="Caler E."/>
            <person name="Djikeng A."/>
            <person name="Gillespie J.J."/>
            <person name="Lau A.O."/>
            <person name="Roalson E.H."/>
            <person name="Silva J.C."/>
            <person name="Silva M.G."/>
            <person name="Suarez C.E."/>
            <person name="Ueti M.W."/>
            <person name="Nene V.M."/>
            <person name="Mealey R.H."/>
            <person name="Knowles D.P."/>
            <person name="Brayton K.A."/>
        </authorList>
    </citation>
    <scope>NUCLEOTIDE SEQUENCE [LARGE SCALE GENOMIC DNA]</scope>
    <source>
        <strain evidence="3 4">WA</strain>
    </source>
</reference>
<evidence type="ECO:0000256" key="2">
    <source>
        <dbReference type="SAM" id="SignalP"/>
    </source>
</evidence>
<feature type="signal peptide" evidence="2">
    <location>
        <begin position="1"/>
        <end position="19"/>
    </location>
</feature>
<dbReference type="KEGG" id="beq:BEWA_048620"/>
<feature type="region of interest" description="Disordered" evidence="1">
    <location>
        <begin position="85"/>
        <end position="144"/>
    </location>
</feature>
<organism evidence="3 4">
    <name type="scientific">Theileria equi strain WA</name>
    <dbReference type="NCBI Taxonomy" id="1537102"/>
    <lineage>
        <taxon>Eukaryota</taxon>
        <taxon>Sar</taxon>
        <taxon>Alveolata</taxon>
        <taxon>Apicomplexa</taxon>
        <taxon>Aconoidasida</taxon>
        <taxon>Piroplasmida</taxon>
        <taxon>Theileriidae</taxon>
        <taxon>Theileria</taxon>
    </lineage>
</organism>
<protein>
    <submittedName>
        <fullName evidence="3">Signal peptide containing protein</fullName>
    </submittedName>
</protein>
<name>L1LAT7_THEEQ</name>
<dbReference type="Proteomes" id="UP000031512">
    <property type="component" value="Unassembled WGS sequence"/>
</dbReference>
<evidence type="ECO:0000313" key="4">
    <source>
        <dbReference type="Proteomes" id="UP000031512"/>
    </source>
</evidence>
<dbReference type="GeneID" id="15804160"/>
<keyword evidence="2" id="KW-0732">Signal</keyword>
<feature type="compositionally biased region" description="Acidic residues" evidence="1">
    <location>
        <begin position="93"/>
        <end position="125"/>
    </location>
</feature>